<evidence type="ECO:0000256" key="1">
    <source>
        <dbReference type="SAM" id="MobiDB-lite"/>
    </source>
</evidence>
<dbReference type="EMBL" id="CP126215">
    <property type="protein sequence ID" value="WIA17544.1"/>
    <property type="molecule type" value="Genomic_DNA"/>
</dbReference>
<dbReference type="InterPro" id="IPR009686">
    <property type="entry name" value="Senescence/spartin_C"/>
</dbReference>
<feature type="domain" description="Senescence" evidence="2">
    <location>
        <begin position="147"/>
        <end position="339"/>
    </location>
</feature>
<evidence type="ECO:0000259" key="2">
    <source>
        <dbReference type="Pfam" id="PF06911"/>
    </source>
</evidence>
<dbReference type="PANTHER" id="PTHR21068:SF43">
    <property type="entry name" value="SPARTIN"/>
    <property type="match status" value="1"/>
</dbReference>
<gene>
    <name evidence="3" type="ORF">OEZ85_014373</name>
</gene>
<feature type="compositionally biased region" description="Gly residues" evidence="1">
    <location>
        <begin position="245"/>
        <end position="255"/>
    </location>
</feature>
<dbReference type="Proteomes" id="UP001244341">
    <property type="component" value="Chromosome 8b"/>
</dbReference>
<organism evidence="3 4">
    <name type="scientific">Tetradesmus obliquus</name>
    <name type="common">Green alga</name>
    <name type="synonym">Acutodesmus obliquus</name>
    <dbReference type="NCBI Taxonomy" id="3088"/>
    <lineage>
        <taxon>Eukaryota</taxon>
        <taxon>Viridiplantae</taxon>
        <taxon>Chlorophyta</taxon>
        <taxon>core chlorophytes</taxon>
        <taxon>Chlorophyceae</taxon>
        <taxon>CS clade</taxon>
        <taxon>Sphaeropleales</taxon>
        <taxon>Scenedesmaceae</taxon>
        <taxon>Tetradesmus</taxon>
    </lineage>
</organism>
<feature type="region of interest" description="Disordered" evidence="1">
    <location>
        <begin position="236"/>
        <end position="255"/>
    </location>
</feature>
<sequence length="425" mass="45034">MDPANKLVSAGPVELWQVNGAKRTKLQEAAPLEVYTATATRQYPMLSALLQVGTMQWRLSMGSHTMRSLSDAAEPTFIFSGVLEGDNDTFYCVIFKRTHPAHELEVLEQVLGKLSVMHVSKNVKKNAMPFNLAIPQIDPKVINEIMRKGAEDTQMLLKQAGDAANHAFLAAAEMHKKYAPKPAEKPVEVSPDVRDKIGKTKQAAAAGAAVAKGVATGMQAATVEIGSTLVQTVSSAAGKKDGDKGGSGSSSGGGGDVAAPLAAVGGIGMELLRDIAAVRDAVLDAAGSAWQGARSATVDVMNYQYGEQVAAVTAESCDTVEGIANMGVAMKYAQPTQVVLTSCKETTSRVEGKAVALEGEALRKQIDEERAALEKEKAAFAAELARLKGGQQPPPQQQQQQPQQQPQQQQQQQRKPAFGLPFAFA</sequence>
<accession>A0ABY8U7V4</accession>
<evidence type="ECO:0000313" key="3">
    <source>
        <dbReference type="EMBL" id="WIA17544.1"/>
    </source>
</evidence>
<feature type="compositionally biased region" description="Low complexity" evidence="1">
    <location>
        <begin position="397"/>
        <end position="413"/>
    </location>
</feature>
<feature type="region of interest" description="Disordered" evidence="1">
    <location>
        <begin position="383"/>
        <end position="425"/>
    </location>
</feature>
<name>A0ABY8U7V4_TETOB</name>
<protein>
    <recommendedName>
        <fullName evidence="2">Senescence domain-containing protein</fullName>
    </recommendedName>
</protein>
<keyword evidence="4" id="KW-1185">Reference proteome</keyword>
<proteinExistence type="predicted"/>
<dbReference type="InterPro" id="IPR045036">
    <property type="entry name" value="Spartin-like"/>
</dbReference>
<evidence type="ECO:0000313" key="4">
    <source>
        <dbReference type="Proteomes" id="UP001244341"/>
    </source>
</evidence>
<dbReference type="PANTHER" id="PTHR21068">
    <property type="entry name" value="SPARTIN"/>
    <property type="match status" value="1"/>
</dbReference>
<dbReference type="Pfam" id="PF06911">
    <property type="entry name" value="Senescence"/>
    <property type="match status" value="1"/>
</dbReference>
<reference evidence="3 4" key="1">
    <citation type="submission" date="2023-05" db="EMBL/GenBank/DDBJ databases">
        <title>A 100% complete, gapless, phased diploid assembly of the Scenedesmus obliquus UTEX 3031 genome.</title>
        <authorList>
            <person name="Biondi T.C."/>
            <person name="Hanschen E.R."/>
            <person name="Kwon T."/>
            <person name="Eng W."/>
            <person name="Kruse C.P.S."/>
            <person name="Koehler S.I."/>
            <person name="Kunde Y."/>
            <person name="Gleasner C.D."/>
            <person name="You Mak K.T."/>
            <person name="Polle J."/>
            <person name="Hovde B.T."/>
            <person name="Starkenburg S.R."/>
        </authorList>
    </citation>
    <scope>NUCLEOTIDE SEQUENCE [LARGE SCALE GENOMIC DNA]</scope>
    <source>
        <strain evidence="3 4">DOE0152z</strain>
    </source>
</reference>